<comment type="subunit">
    <text evidence="8">Part of the Bam complex.</text>
</comment>
<dbReference type="PANTHER" id="PTHR12815:SF23">
    <property type="entry name" value="OUTER MEMBRANE PROTEIN ASSEMBLY FACTOR BAMA"/>
    <property type="match status" value="1"/>
</dbReference>
<organism evidence="11 12">
    <name type="scientific">Segnochrobactrum spirostomi</name>
    <dbReference type="NCBI Taxonomy" id="2608987"/>
    <lineage>
        <taxon>Bacteria</taxon>
        <taxon>Pseudomonadati</taxon>
        <taxon>Pseudomonadota</taxon>
        <taxon>Alphaproteobacteria</taxon>
        <taxon>Hyphomicrobiales</taxon>
        <taxon>Segnochrobactraceae</taxon>
        <taxon>Segnochrobactrum</taxon>
    </lineage>
</organism>
<dbReference type="PANTHER" id="PTHR12815">
    <property type="entry name" value="SORTING AND ASSEMBLY MACHINERY SAMM50 PROTEIN FAMILY MEMBER"/>
    <property type="match status" value="1"/>
</dbReference>
<feature type="signal peptide" evidence="8">
    <location>
        <begin position="1"/>
        <end position="21"/>
    </location>
</feature>
<dbReference type="NCBIfam" id="TIGR03303">
    <property type="entry name" value="OM_YaeT"/>
    <property type="match status" value="1"/>
</dbReference>
<evidence type="ECO:0000256" key="9">
    <source>
        <dbReference type="NCBIfam" id="TIGR03303"/>
    </source>
</evidence>
<feature type="domain" description="POTRA" evidence="10">
    <location>
        <begin position="39"/>
        <end position="106"/>
    </location>
</feature>
<evidence type="ECO:0000313" key="12">
    <source>
        <dbReference type="Proteomes" id="UP000332515"/>
    </source>
</evidence>
<feature type="domain" description="POTRA" evidence="10">
    <location>
        <begin position="107"/>
        <end position="184"/>
    </location>
</feature>
<dbReference type="RefSeq" id="WP_153479374.1">
    <property type="nucleotide sequence ID" value="NZ_VWNA01000001.1"/>
</dbReference>
<keyword evidence="7 8" id="KW-0998">Cell outer membrane</keyword>
<evidence type="ECO:0000256" key="4">
    <source>
        <dbReference type="ARBA" id="ARBA00022729"/>
    </source>
</evidence>
<dbReference type="GO" id="GO:0051205">
    <property type="term" value="P:protein insertion into membrane"/>
    <property type="evidence" value="ECO:0007669"/>
    <property type="project" value="UniProtKB-UniRule"/>
</dbReference>
<dbReference type="Pfam" id="PF07244">
    <property type="entry name" value="POTRA"/>
    <property type="match status" value="5"/>
</dbReference>
<dbReference type="Gene3D" id="2.40.160.50">
    <property type="entry name" value="membrane protein fhac: a member of the omp85/tpsb transporter family"/>
    <property type="match status" value="1"/>
</dbReference>
<proteinExistence type="inferred from homology"/>
<dbReference type="EMBL" id="VWNA01000001">
    <property type="protein sequence ID" value="MQT12052.1"/>
    <property type="molecule type" value="Genomic_DNA"/>
</dbReference>
<evidence type="ECO:0000256" key="3">
    <source>
        <dbReference type="ARBA" id="ARBA00022692"/>
    </source>
</evidence>
<keyword evidence="5 8" id="KW-0677">Repeat</keyword>
<gene>
    <name evidence="8 11" type="primary">bamA</name>
    <name evidence="11" type="ORF">F0357_05100</name>
</gene>
<keyword evidence="12" id="KW-1185">Reference proteome</keyword>
<accession>A0A6A7Y2U3</accession>
<dbReference type="Gene3D" id="3.10.20.310">
    <property type="entry name" value="membrane protein fhac"/>
    <property type="match status" value="5"/>
</dbReference>
<feature type="domain" description="POTRA" evidence="10">
    <location>
        <begin position="360"/>
        <end position="433"/>
    </location>
</feature>
<evidence type="ECO:0000313" key="11">
    <source>
        <dbReference type="EMBL" id="MQT12052.1"/>
    </source>
</evidence>
<evidence type="ECO:0000256" key="8">
    <source>
        <dbReference type="HAMAP-Rule" id="MF_01430"/>
    </source>
</evidence>
<evidence type="ECO:0000256" key="7">
    <source>
        <dbReference type="ARBA" id="ARBA00023237"/>
    </source>
</evidence>
<feature type="chain" id="PRO_5025736429" description="Outer membrane protein assembly factor BamA" evidence="8">
    <location>
        <begin position="22"/>
        <end position="796"/>
    </location>
</feature>
<evidence type="ECO:0000256" key="1">
    <source>
        <dbReference type="ARBA" id="ARBA00004370"/>
    </source>
</evidence>
<keyword evidence="2 8" id="KW-1134">Transmembrane beta strand</keyword>
<dbReference type="InterPro" id="IPR034746">
    <property type="entry name" value="POTRA"/>
</dbReference>
<evidence type="ECO:0000256" key="5">
    <source>
        <dbReference type="ARBA" id="ARBA00022737"/>
    </source>
</evidence>
<evidence type="ECO:0000256" key="2">
    <source>
        <dbReference type="ARBA" id="ARBA00022452"/>
    </source>
</evidence>
<name>A0A6A7Y2U3_9HYPH</name>
<dbReference type="HAMAP" id="MF_01430">
    <property type="entry name" value="OM_assembly_BamA"/>
    <property type="match status" value="1"/>
</dbReference>
<dbReference type="PIRSF" id="PIRSF006076">
    <property type="entry name" value="OM_assembly_OMP85"/>
    <property type="match status" value="1"/>
</dbReference>
<dbReference type="Pfam" id="PF01103">
    <property type="entry name" value="Omp85"/>
    <property type="match status" value="1"/>
</dbReference>
<dbReference type="AlphaFoldDB" id="A0A6A7Y2U3"/>
<keyword evidence="4 8" id="KW-0732">Signal</keyword>
<keyword evidence="6 8" id="KW-0472">Membrane</keyword>
<comment type="caution">
    <text evidence="11">The sequence shown here is derived from an EMBL/GenBank/DDBJ whole genome shotgun (WGS) entry which is preliminary data.</text>
</comment>
<comment type="function">
    <text evidence="8">Part of the outer membrane protein assembly complex, which is involved in assembly and insertion of beta-barrel proteins into the outer membrane.</text>
</comment>
<dbReference type="InterPro" id="IPR010827">
    <property type="entry name" value="BamA/TamA_POTRA"/>
</dbReference>
<protein>
    <recommendedName>
        <fullName evidence="8 9">Outer membrane protein assembly factor BamA</fullName>
    </recommendedName>
</protein>
<dbReference type="InterPro" id="IPR000184">
    <property type="entry name" value="Bac_surfAg_D15"/>
</dbReference>
<dbReference type="Proteomes" id="UP000332515">
    <property type="component" value="Unassembled WGS sequence"/>
</dbReference>
<comment type="subcellular location">
    <subcellularLocation>
        <location evidence="8">Cell outer membrane</location>
    </subcellularLocation>
    <subcellularLocation>
        <location evidence="1">Membrane</location>
    </subcellularLocation>
</comment>
<evidence type="ECO:0000256" key="6">
    <source>
        <dbReference type="ARBA" id="ARBA00023136"/>
    </source>
</evidence>
<comment type="similarity">
    <text evidence="8">Belongs to the BamA family.</text>
</comment>
<dbReference type="GO" id="GO:0009279">
    <property type="term" value="C:cell outer membrane"/>
    <property type="evidence" value="ECO:0007669"/>
    <property type="project" value="UniProtKB-SubCell"/>
</dbReference>
<evidence type="ECO:0000259" key="10">
    <source>
        <dbReference type="PROSITE" id="PS51779"/>
    </source>
</evidence>
<dbReference type="InterPro" id="IPR023707">
    <property type="entry name" value="OM_assembly_BamA"/>
</dbReference>
<dbReference type="PROSITE" id="PS51779">
    <property type="entry name" value="POTRA"/>
    <property type="match status" value="3"/>
</dbReference>
<keyword evidence="3 8" id="KW-0812">Transmembrane</keyword>
<reference evidence="11 12" key="1">
    <citation type="submission" date="2019-09" db="EMBL/GenBank/DDBJ databases">
        <title>Segnochrobactrum spirostomi gen. nov., sp. nov., isolated from the ciliate Spirostomum cf. yagiui and description of a novel family, Segnochrobactraceae fam. nov. within the order Rhizobiales of the class Alphaproteobacteria.</title>
        <authorList>
            <person name="Akter S."/>
            <person name="Shazib S.U.A."/>
            <person name="Shin M.K."/>
        </authorList>
    </citation>
    <scope>NUCLEOTIDE SEQUENCE [LARGE SCALE GENOMIC DNA]</scope>
    <source>
        <strain evidence="11 12">Sp-1</strain>
    </source>
</reference>
<dbReference type="InterPro" id="IPR039910">
    <property type="entry name" value="D15-like"/>
</dbReference>
<dbReference type="GO" id="GO:0043165">
    <property type="term" value="P:Gram-negative-bacterium-type cell outer membrane assembly"/>
    <property type="evidence" value="ECO:0007669"/>
    <property type="project" value="UniProtKB-UniRule"/>
</dbReference>
<sequence length="796" mass="87666" precursor="true">MRLFPVFLRRLSLAVALSAAAVGIIPVVAPAGLTAAYADTISKIEVTGSTRVDAETVRAYLTIKPGRPYTASDVDESIKALYATGLFKDVKISRQGGALVVNVVENPIINQIQFEGNKRLSDETLTGTIDSKSRSTLTTAKVQSDVQRILDAYRAIGRYRATVTPKIIDLPQNRVNLVFEINEGDKTGVSKITFVGNHAFSDSRLLTVIRTRETGLLGFMRTTDTYDPDRLAADQELLRQFYYNHGYADFRLISATADLDRERNTFFITFTMEEGPQYHYGDVNVESSVQSLDAKQLERVVLTHKGGVYDASEIEKTVEALTVAASSQGYAFAQVRPRGDRNFDNHTIAITYSVDEGAKAYVERIDIHGNTRTRDYVIRREFDLSEGDAYNRVLVDRAQRRLNNLGFFKTVNITTEPGSAPDRVIINVQVEEQPTGEISFGIGYSTTDGVIGDVSISEKNFLGRGQYLKISLGGGSNTQNFIFSFTEPYFLGRRIAAGFDVFYNNYEQTSYREYAQKQIGGDVRFNFPITEEFNVGVYYRLVHSDVTVPNNGYIASAIVLAQGKTLTSLVGGTLTYNKLDNNLNPQDGYFARFTQEFAGLGGDVKYLKSKVEAKYYHSLYADWSLLGMVRGEGGLINGVNQNLNVTQQIFVGGDLIRGFQDNGIGPRDYNTGDALGGKYYFAVSAEAQAPFPYLPQELGLTLAAFSDAGSLWGVSSGINGACAYPTGTIGANGDIVCSPAPLTVVEGDNMSLRWTAGFGVRWQSPFGPLRADFAWPIKQETFDKTEVFRLSGGTQF</sequence>